<dbReference type="STRING" id="1346330.M472_12550"/>
<accession>U2HVQ7</accession>
<dbReference type="FunFam" id="3.20.20.100:FF:000004">
    <property type="entry name" value="Oxidoreductase, aldo/keto reductase"/>
    <property type="match status" value="1"/>
</dbReference>
<dbReference type="PRINTS" id="PR00069">
    <property type="entry name" value="ALDKETRDTASE"/>
</dbReference>
<dbReference type="InterPro" id="IPR036812">
    <property type="entry name" value="NAD(P)_OxRdtase_dom_sf"/>
</dbReference>
<dbReference type="InterPro" id="IPR020471">
    <property type="entry name" value="AKR"/>
</dbReference>
<keyword evidence="1" id="KW-0560">Oxidoreductase</keyword>
<dbReference type="Pfam" id="PF00248">
    <property type="entry name" value="Aldo_ket_red"/>
    <property type="match status" value="1"/>
</dbReference>
<reference evidence="3 4" key="1">
    <citation type="journal article" date="2013" name="Genome Announc.">
        <title>The Draft Genome Sequence of Sphingomonas paucimobilis Strain HER1398 (Proteobacteria), Host to the Giant PAU Phage, Indicates That It Is a Member of the Genus Sphingobacterium (Bacteroidetes).</title>
        <authorList>
            <person name="White R.A.III."/>
            <person name="Suttle C.A."/>
        </authorList>
    </citation>
    <scope>NUCLEOTIDE SEQUENCE [LARGE SCALE GENOMIC DNA]</scope>
    <source>
        <strain evidence="3 4">HER1398</strain>
    </source>
</reference>
<feature type="domain" description="NADP-dependent oxidoreductase" evidence="2">
    <location>
        <begin position="16"/>
        <end position="314"/>
    </location>
</feature>
<dbReference type="eggNOG" id="COG0667">
    <property type="taxonomic scope" value="Bacteria"/>
</dbReference>
<sequence length="318" mass="35402">MRDKRRLGSSSLEIVPLIFGGNVFGWTLDQQASFGILDAFKDLGFNAIDTANNYSHWVPGNKGGESETIIGNWLQERGGRSDVVLMTKVGGRFGYDSKPNVRGTYIKEEVENSLRRLRTDYIDLYQTHYDDEAIPVEETLRAYDDLIQEGKVRFIGASNISPERLVESLDTSVEKGIASYVSLQPEYNLYDRSKFENLYEKISFEKQIGVIPYYSLASGFLTGKYIAESDFGQSARGADIQKKYWNDRGRRIVTALKEVADSYSVSASAVALAWLLAQRAVTAPIASATKNQHMDAFVEAVSLRLDAASLAKLELASS</sequence>
<dbReference type="PANTHER" id="PTHR43364">
    <property type="entry name" value="NADH-SPECIFIC METHYLGLYOXAL REDUCTASE-RELATED"/>
    <property type="match status" value="1"/>
</dbReference>
<gene>
    <name evidence="3" type="ORF">M472_12550</name>
</gene>
<name>U2HVQ7_9SPHI</name>
<evidence type="ECO:0000259" key="2">
    <source>
        <dbReference type="Pfam" id="PF00248"/>
    </source>
</evidence>
<dbReference type="CDD" id="cd19081">
    <property type="entry name" value="AKR_AKR9C1"/>
    <property type="match status" value="1"/>
</dbReference>
<keyword evidence="4" id="KW-1185">Reference proteome</keyword>
<dbReference type="SUPFAM" id="SSF51430">
    <property type="entry name" value="NAD(P)-linked oxidoreductase"/>
    <property type="match status" value="1"/>
</dbReference>
<dbReference type="GO" id="GO:0016491">
    <property type="term" value="F:oxidoreductase activity"/>
    <property type="evidence" value="ECO:0007669"/>
    <property type="project" value="UniProtKB-KW"/>
</dbReference>
<dbReference type="InterPro" id="IPR050523">
    <property type="entry name" value="AKR_Detox_Biosynth"/>
</dbReference>
<dbReference type="OrthoDB" id="9773828at2"/>
<dbReference type="RefSeq" id="WP_021069935.1">
    <property type="nucleotide sequence ID" value="NZ_ATDL01000014.1"/>
</dbReference>
<dbReference type="PATRIC" id="fig|1346330.5.peg.1760"/>
<dbReference type="AlphaFoldDB" id="U2HVQ7"/>
<dbReference type="EMBL" id="ATDL01000014">
    <property type="protein sequence ID" value="ERJ59602.1"/>
    <property type="molecule type" value="Genomic_DNA"/>
</dbReference>
<organism evidence="3 4">
    <name type="scientific">Sphingobacterium paucimobilis HER1398</name>
    <dbReference type="NCBI Taxonomy" id="1346330"/>
    <lineage>
        <taxon>Bacteria</taxon>
        <taxon>Pseudomonadati</taxon>
        <taxon>Bacteroidota</taxon>
        <taxon>Sphingobacteriia</taxon>
        <taxon>Sphingobacteriales</taxon>
        <taxon>Sphingobacteriaceae</taxon>
        <taxon>Sphingobacterium</taxon>
    </lineage>
</organism>
<evidence type="ECO:0000313" key="4">
    <source>
        <dbReference type="Proteomes" id="UP000016584"/>
    </source>
</evidence>
<dbReference type="Gene3D" id="3.20.20.100">
    <property type="entry name" value="NADP-dependent oxidoreductase domain"/>
    <property type="match status" value="1"/>
</dbReference>
<dbReference type="GO" id="GO:0005829">
    <property type="term" value="C:cytosol"/>
    <property type="evidence" value="ECO:0007669"/>
    <property type="project" value="UniProtKB-ARBA"/>
</dbReference>
<evidence type="ECO:0000256" key="1">
    <source>
        <dbReference type="ARBA" id="ARBA00023002"/>
    </source>
</evidence>
<evidence type="ECO:0000313" key="3">
    <source>
        <dbReference type="EMBL" id="ERJ59602.1"/>
    </source>
</evidence>
<protein>
    <recommendedName>
        <fullName evidence="2">NADP-dependent oxidoreductase domain-containing protein</fullName>
    </recommendedName>
</protein>
<comment type="caution">
    <text evidence="3">The sequence shown here is derived from an EMBL/GenBank/DDBJ whole genome shotgun (WGS) entry which is preliminary data.</text>
</comment>
<dbReference type="PANTHER" id="PTHR43364:SF6">
    <property type="entry name" value="OXIDOREDUCTASE-RELATED"/>
    <property type="match status" value="1"/>
</dbReference>
<proteinExistence type="predicted"/>
<dbReference type="Proteomes" id="UP000016584">
    <property type="component" value="Unassembled WGS sequence"/>
</dbReference>
<dbReference type="InterPro" id="IPR023210">
    <property type="entry name" value="NADP_OxRdtase_dom"/>
</dbReference>